<evidence type="ECO:0000313" key="3">
    <source>
        <dbReference type="Proteomes" id="UP001527882"/>
    </source>
</evidence>
<dbReference type="RefSeq" id="WP_269881905.1">
    <property type="nucleotide sequence ID" value="NZ_JAQAGZ010000008.1"/>
</dbReference>
<dbReference type="InterPro" id="IPR006171">
    <property type="entry name" value="TOPRIM_dom"/>
</dbReference>
<evidence type="ECO:0000313" key="2">
    <source>
        <dbReference type="EMBL" id="MCZ8513388.1"/>
    </source>
</evidence>
<proteinExistence type="predicted"/>
<keyword evidence="3" id="KW-1185">Reference proteome</keyword>
<dbReference type="SUPFAM" id="SSF56731">
    <property type="entry name" value="DNA primase core"/>
    <property type="match status" value="1"/>
</dbReference>
<accession>A0ABT4Q994</accession>
<dbReference type="InterPro" id="IPR034151">
    <property type="entry name" value="TOPRIM_DnaG_bac"/>
</dbReference>
<dbReference type="PANTHER" id="PTHR30313:SF2">
    <property type="entry name" value="DNA PRIMASE"/>
    <property type="match status" value="1"/>
</dbReference>
<name>A0ABT4Q994_9BACL</name>
<organism evidence="2 3">
    <name type="scientific">Paenibacillus gyeongsangnamensis</name>
    <dbReference type="NCBI Taxonomy" id="3388067"/>
    <lineage>
        <taxon>Bacteria</taxon>
        <taxon>Bacillati</taxon>
        <taxon>Bacillota</taxon>
        <taxon>Bacilli</taxon>
        <taxon>Bacillales</taxon>
        <taxon>Paenibacillaceae</taxon>
        <taxon>Paenibacillus</taxon>
    </lineage>
</organism>
<dbReference type="Pfam" id="PF13662">
    <property type="entry name" value="Toprim_4"/>
    <property type="match status" value="1"/>
</dbReference>
<gene>
    <name evidence="2" type="ORF">O9H85_13310</name>
</gene>
<sequence>MNYIEIKRKIYEDGKIKQLLELLGCHNVRVRGKNVVAALPDGDNTSSVQVSNDERLLLNVQTRNISGDIYNLIAYLKYGAITKQEAKKVIGACVYIVRKHLFNDDAWFDNVSMSHQIITLTKQKQEIELKPNKVLDERILNQYVMYPHIDFIKEGIDYNTQQLFEIGFDIQTERITIPIRNCYGELVGVKGRIAKDAEQNSVSKYTFLYPCNKSIELFGLDKAINHIHEMNHVIVFESEKSVMLAHQWNYRNAVATMGKDISDAQIEMLKCLLNDEIEIVIAFDKDTQNKESAINLMKRFDYNNISFIYDVDKIQSEHASPVDNGKEYWDRIYFQRFSRYPEKIKKHEHQF</sequence>
<dbReference type="Proteomes" id="UP001527882">
    <property type="component" value="Unassembled WGS sequence"/>
</dbReference>
<feature type="domain" description="Toprim" evidence="1">
    <location>
        <begin position="232"/>
        <end position="300"/>
    </location>
</feature>
<protein>
    <submittedName>
        <fullName evidence="2">Toprim domain-containing protein</fullName>
    </submittedName>
</protein>
<reference evidence="2 3" key="1">
    <citation type="submission" date="2022-12" db="EMBL/GenBank/DDBJ databases">
        <title>Draft genome sequence of Paenibacillus sp. dW9.</title>
        <authorList>
            <person name="Choi E.-W."/>
            <person name="Kim D.-U."/>
        </authorList>
    </citation>
    <scope>NUCLEOTIDE SEQUENCE [LARGE SCALE GENOMIC DNA]</scope>
    <source>
        <strain evidence="3">dW9</strain>
    </source>
</reference>
<comment type="caution">
    <text evidence="2">The sequence shown here is derived from an EMBL/GenBank/DDBJ whole genome shotgun (WGS) entry which is preliminary data.</text>
</comment>
<dbReference type="PANTHER" id="PTHR30313">
    <property type="entry name" value="DNA PRIMASE"/>
    <property type="match status" value="1"/>
</dbReference>
<dbReference type="Gene3D" id="3.40.1360.10">
    <property type="match status" value="1"/>
</dbReference>
<dbReference type="CDD" id="cd03364">
    <property type="entry name" value="TOPRIM_DnaG_primases"/>
    <property type="match status" value="1"/>
</dbReference>
<evidence type="ECO:0000259" key="1">
    <source>
        <dbReference type="Pfam" id="PF13662"/>
    </source>
</evidence>
<dbReference type="EMBL" id="JAQAGZ010000008">
    <property type="protein sequence ID" value="MCZ8513388.1"/>
    <property type="molecule type" value="Genomic_DNA"/>
</dbReference>
<dbReference type="InterPro" id="IPR050219">
    <property type="entry name" value="DnaG_primase"/>
</dbReference>